<sequence>SPICPTTAITIRTLDVYRQSHRVCPRFSIQAQAKMLCALHNLCVAYDVYLELNRRINSRLDKFLGRDMDNWRILNSCPACQYSLVDELPLEFSFLCACDGNNSAKLVDPAICSGEERPDPRSGMLSIWLTESYVDQFKDEVRSARARQGQRQLASSDPGDPWID</sequence>
<name>A0A9P6ZHT5_9AGAM</name>
<feature type="non-terminal residue" evidence="1">
    <location>
        <position position="164"/>
    </location>
</feature>
<keyword evidence="2" id="KW-1185">Reference proteome</keyword>
<dbReference type="EMBL" id="JABBWD010000128">
    <property type="protein sequence ID" value="KAG1764288.1"/>
    <property type="molecule type" value="Genomic_DNA"/>
</dbReference>
<dbReference type="OrthoDB" id="3251205at2759"/>
<evidence type="ECO:0008006" key="3">
    <source>
        <dbReference type="Google" id="ProtNLM"/>
    </source>
</evidence>
<proteinExistence type="predicted"/>
<dbReference type="AlphaFoldDB" id="A0A9P6ZHT5"/>
<evidence type="ECO:0000313" key="2">
    <source>
        <dbReference type="Proteomes" id="UP000714275"/>
    </source>
</evidence>
<protein>
    <recommendedName>
        <fullName evidence="3">CxC1-like cysteine cluster associated with KDZ transposases domain-containing protein</fullName>
    </recommendedName>
</protein>
<accession>A0A9P6ZHT5</accession>
<reference evidence="1" key="1">
    <citation type="journal article" date="2020" name="New Phytol.">
        <title>Comparative genomics reveals dynamic genome evolution in host specialist ectomycorrhizal fungi.</title>
        <authorList>
            <person name="Lofgren L.A."/>
            <person name="Nguyen N.H."/>
            <person name="Vilgalys R."/>
            <person name="Ruytinx J."/>
            <person name="Liao H.L."/>
            <person name="Branco S."/>
            <person name="Kuo A."/>
            <person name="LaButti K."/>
            <person name="Lipzen A."/>
            <person name="Andreopoulos W."/>
            <person name="Pangilinan J."/>
            <person name="Riley R."/>
            <person name="Hundley H."/>
            <person name="Na H."/>
            <person name="Barry K."/>
            <person name="Grigoriev I.V."/>
            <person name="Stajich J.E."/>
            <person name="Kennedy P.G."/>
        </authorList>
    </citation>
    <scope>NUCLEOTIDE SEQUENCE</scope>
    <source>
        <strain evidence="1">DOB743</strain>
    </source>
</reference>
<feature type="non-terminal residue" evidence="1">
    <location>
        <position position="1"/>
    </location>
</feature>
<organism evidence="1 2">
    <name type="scientific">Suillus placidus</name>
    <dbReference type="NCBI Taxonomy" id="48579"/>
    <lineage>
        <taxon>Eukaryota</taxon>
        <taxon>Fungi</taxon>
        <taxon>Dikarya</taxon>
        <taxon>Basidiomycota</taxon>
        <taxon>Agaricomycotina</taxon>
        <taxon>Agaricomycetes</taxon>
        <taxon>Agaricomycetidae</taxon>
        <taxon>Boletales</taxon>
        <taxon>Suillineae</taxon>
        <taxon>Suillaceae</taxon>
        <taxon>Suillus</taxon>
    </lineage>
</organism>
<gene>
    <name evidence="1" type="ORF">EV702DRAFT_945309</name>
</gene>
<dbReference type="Proteomes" id="UP000714275">
    <property type="component" value="Unassembled WGS sequence"/>
</dbReference>
<evidence type="ECO:0000313" key="1">
    <source>
        <dbReference type="EMBL" id="KAG1764288.1"/>
    </source>
</evidence>
<comment type="caution">
    <text evidence="1">The sequence shown here is derived from an EMBL/GenBank/DDBJ whole genome shotgun (WGS) entry which is preliminary data.</text>
</comment>